<dbReference type="Pfam" id="PF02517">
    <property type="entry name" value="Rce1-like"/>
    <property type="match status" value="1"/>
</dbReference>
<keyword evidence="4" id="KW-1185">Reference proteome</keyword>
<dbReference type="Proteomes" id="UP000520814">
    <property type="component" value="Unassembled WGS sequence"/>
</dbReference>
<dbReference type="EMBL" id="JACHGW010000005">
    <property type="protein sequence ID" value="MBB6053033.1"/>
    <property type="molecule type" value="Genomic_DNA"/>
</dbReference>
<keyword evidence="1" id="KW-0472">Membrane</keyword>
<evidence type="ECO:0000313" key="3">
    <source>
        <dbReference type="EMBL" id="MBB6053033.1"/>
    </source>
</evidence>
<feature type="transmembrane region" description="Helical" evidence="1">
    <location>
        <begin position="149"/>
        <end position="168"/>
    </location>
</feature>
<organism evidence="3 4">
    <name type="scientific">Armatimonas rosea</name>
    <dbReference type="NCBI Taxonomy" id="685828"/>
    <lineage>
        <taxon>Bacteria</taxon>
        <taxon>Bacillati</taxon>
        <taxon>Armatimonadota</taxon>
        <taxon>Armatimonadia</taxon>
        <taxon>Armatimonadales</taxon>
        <taxon>Armatimonadaceae</taxon>
        <taxon>Armatimonas</taxon>
    </lineage>
</organism>
<protein>
    <recommendedName>
        <fullName evidence="2">CAAX prenyl protease 2/Lysostaphin resistance protein A-like domain-containing protein</fullName>
    </recommendedName>
</protein>
<proteinExistence type="predicted"/>
<sequence>MTNKPNWLPYAAPMVLFLVLTTLEGYLPRSSYPVVYCIKAVLVLIALIVCSRAWKGELRGDGKAVAIGTVTGLLGLGLWLVLERIQPAGLALGKRTAYNPFEAIPDPTLRTVFLTMRFIGLALLVPVLEEVFWRSFLLRYCTNQEKWSELPLTAFSLPAAAMVAGMFGVAHPEWLAALGYAALMAGLLRITKSLLACVVAHGVTNAALGAYVLMTGNWRLW</sequence>
<dbReference type="GO" id="GO:0004175">
    <property type="term" value="F:endopeptidase activity"/>
    <property type="evidence" value="ECO:0007669"/>
    <property type="project" value="UniProtKB-ARBA"/>
</dbReference>
<dbReference type="GO" id="GO:0080120">
    <property type="term" value="P:CAAX-box protein maturation"/>
    <property type="evidence" value="ECO:0007669"/>
    <property type="project" value="UniProtKB-ARBA"/>
</dbReference>
<dbReference type="InterPro" id="IPR014346">
    <property type="entry name" value="Prenyl_protease-related"/>
</dbReference>
<evidence type="ECO:0000259" key="2">
    <source>
        <dbReference type="Pfam" id="PF02517"/>
    </source>
</evidence>
<evidence type="ECO:0000313" key="4">
    <source>
        <dbReference type="Proteomes" id="UP000520814"/>
    </source>
</evidence>
<name>A0A7W9SVB2_ARMRO</name>
<dbReference type="RefSeq" id="WP_184202931.1">
    <property type="nucleotide sequence ID" value="NZ_JACHGW010000005.1"/>
</dbReference>
<feature type="transmembrane region" description="Helical" evidence="1">
    <location>
        <begin position="108"/>
        <end position="128"/>
    </location>
</feature>
<feature type="transmembrane region" description="Helical" evidence="1">
    <location>
        <begin position="195"/>
        <end position="214"/>
    </location>
</feature>
<dbReference type="NCBIfam" id="TIGR03008">
    <property type="entry name" value="pepcterm_CAAX"/>
    <property type="match status" value="1"/>
</dbReference>
<feature type="transmembrane region" description="Helical" evidence="1">
    <location>
        <begin position="174"/>
        <end position="190"/>
    </location>
</feature>
<evidence type="ECO:0000256" key="1">
    <source>
        <dbReference type="SAM" id="Phobius"/>
    </source>
</evidence>
<gene>
    <name evidence="3" type="ORF">HNQ39_004865</name>
</gene>
<keyword evidence="1" id="KW-0812">Transmembrane</keyword>
<dbReference type="AlphaFoldDB" id="A0A7W9SVB2"/>
<comment type="caution">
    <text evidence="3">The sequence shown here is derived from an EMBL/GenBank/DDBJ whole genome shotgun (WGS) entry which is preliminary data.</text>
</comment>
<dbReference type="InterPro" id="IPR003675">
    <property type="entry name" value="Rce1/LyrA-like_dom"/>
</dbReference>
<reference evidence="3 4" key="1">
    <citation type="submission" date="2020-08" db="EMBL/GenBank/DDBJ databases">
        <title>Genomic Encyclopedia of Type Strains, Phase IV (KMG-IV): sequencing the most valuable type-strain genomes for metagenomic binning, comparative biology and taxonomic classification.</title>
        <authorList>
            <person name="Goeker M."/>
        </authorList>
    </citation>
    <scope>NUCLEOTIDE SEQUENCE [LARGE SCALE GENOMIC DNA]</scope>
    <source>
        <strain evidence="3 4">DSM 23562</strain>
    </source>
</reference>
<feature type="domain" description="CAAX prenyl protease 2/Lysostaphin resistance protein A-like" evidence="2">
    <location>
        <begin position="114"/>
        <end position="206"/>
    </location>
</feature>
<feature type="transmembrane region" description="Helical" evidence="1">
    <location>
        <begin position="64"/>
        <end position="82"/>
    </location>
</feature>
<feature type="transmembrane region" description="Helical" evidence="1">
    <location>
        <begin position="7"/>
        <end position="27"/>
    </location>
</feature>
<accession>A0A7W9SVB2</accession>
<keyword evidence="1" id="KW-1133">Transmembrane helix</keyword>
<feature type="transmembrane region" description="Helical" evidence="1">
    <location>
        <begin position="33"/>
        <end position="52"/>
    </location>
</feature>